<organism evidence="7 8">
    <name type="scientific">Luteolibacter arcticus</name>
    <dbReference type="NCBI Taxonomy" id="1581411"/>
    <lineage>
        <taxon>Bacteria</taxon>
        <taxon>Pseudomonadati</taxon>
        <taxon>Verrucomicrobiota</taxon>
        <taxon>Verrucomicrobiia</taxon>
        <taxon>Verrucomicrobiales</taxon>
        <taxon>Verrucomicrobiaceae</taxon>
        <taxon>Luteolibacter</taxon>
    </lineage>
</organism>
<dbReference type="InterPro" id="IPR028081">
    <property type="entry name" value="Leu-bd"/>
</dbReference>
<evidence type="ECO:0000256" key="3">
    <source>
        <dbReference type="ARBA" id="ARBA00022729"/>
    </source>
</evidence>
<evidence type="ECO:0000259" key="6">
    <source>
        <dbReference type="Pfam" id="PF13458"/>
    </source>
</evidence>
<comment type="caution">
    <text evidence="7">The sequence shown here is derived from an EMBL/GenBank/DDBJ whole genome shotgun (WGS) entry which is preliminary data.</text>
</comment>
<keyword evidence="3 5" id="KW-0732">Signal</keyword>
<evidence type="ECO:0000313" key="8">
    <source>
        <dbReference type="Proteomes" id="UP001320876"/>
    </source>
</evidence>
<dbReference type="InterPro" id="IPR028082">
    <property type="entry name" value="Peripla_BP_I"/>
</dbReference>
<dbReference type="CDD" id="cd06347">
    <property type="entry name" value="PBP1_ABC_LivK_ligand_binding-like"/>
    <property type="match status" value="1"/>
</dbReference>
<dbReference type="EMBL" id="JAPDDT010000019">
    <property type="protein sequence ID" value="MCW1925917.1"/>
    <property type="molecule type" value="Genomic_DNA"/>
</dbReference>
<dbReference type="PANTHER" id="PTHR30483">
    <property type="entry name" value="LEUCINE-SPECIFIC-BINDING PROTEIN"/>
    <property type="match status" value="1"/>
</dbReference>
<evidence type="ECO:0000256" key="5">
    <source>
        <dbReference type="SAM" id="SignalP"/>
    </source>
</evidence>
<evidence type="ECO:0000313" key="7">
    <source>
        <dbReference type="EMBL" id="MCW1925917.1"/>
    </source>
</evidence>
<feature type="signal peptide" evidence="5">
    <location>
        <begin position="1"/>
        <end position="17"/>
    </location>
</feature>
<dbReference type="InterPro" id="IPR051010">
    <property type="entry name" value="BCAA_transport"/>
</dbReference>
<dbReference type="Gene3D" id="3.40.50.2300">
    <property type="match status" value="2"/>
</dbReference>
<evidence type="ECO:0000256" key="2">
    <source>
        <dbReference type="ARBA" id="ARBA00022448"/>
    </source>
</evidence>
<evidence type="ECO:0000256" key="4">
    <source>
        <dbReference type="ARBA" id="ARBA00022970"/>
    </source>
</evidence>
<evidence type="ECO:0000256" key="1">
    <source>
        <dbReference type="ARBA" id="ARBA00010062"/>
    </source>
</evidence>
<dbReference type="SUPFAM" id="SSF53822">
    <property type="entry name" value="Periplasmic binding protein-like I"/>
    <property type="match status" value="1"/>
</dbReference>
<keyword evidence="4" id="KW-0029">Amino-acid transport</keyword>
<reference evidence="7 8" key="1">
    <citation type="submission" date="2022-10" db="EMBL/GenBank/DDBJ databases">
        <title>Luteolibacter arcticus strain CCTCC AB 2014275, whole genome shotgun sequencing project.</title>
        <authorList>
            <person name="Zhao G."/>
            <person name="Shen L."/>
        </authorList>
    </citation>
    <scope>NUCLEOTIDE SEQUENCE [LARGE SCALE GENOMIC DNA]</scope>
    <source>
        <strain evidence="7 8">CCTCC AB 2014275</strain>
    </source>
</reference>
<dbReference type="PRINTS" id="PR00337">
    <property type="entry name" value="LEUILEVALBP"/>
</dbReference>
<keyword evidence="2" id="KW-0813">Transport</keyword>
<gene>
    <name evidence="7" type="ORF">OKA05_25385</name>
</gene>
<dbReference type="Proteomes" id="UP001320876">
    <property type="component" value="Unassembled WGS sequence"/>
</dbReference>
<name>A0ABT3GQW5_9BACT</name>
<protein>
    <submittedName>
        <fullName evidence="7">ABC transporter substrate-binding protein</fullName>
    </submittedName>
</protein>
<dbReference type="InterPro" id="IPR000709">
    <property type="entry name" value="Leu_Ile_Val-bd"/>
</dbReference>
<comment type="similarity">
    <text evidence="1">Belongs to the leucine-binding protein family.</text>
</comment>
<dbReference type="RefSeq" id="WP_264490026.1">
    <property type="nucleotide sequence ID" value="NZ_JAPDDT010000019.1"/>
</dbReference>
<sequence length="381" mass="40022">MKFRHFALPFAALSLAAAVGLSSCKGKKEDENTIVIGEVASLTGGTANFGQSSHNGTQMAVDEINAAGGLLGKQISLVTEDDQSKNGEAGIVAKKLISRSKIKALLGEVSSSKSLEMAPIAQAAGVPMISPASTNAKVTEAGDYVFRICFIDPFQGTVGSIFSLSKGWKKVAILTDSKEDYSVGLSDAFRKHFSTNGGTVVAEQSYGKGDKDFKAQLTAIKGAAPDAIFASGYYNEVALIAVQARELGITVPLVGGDGWDGPSLLEVGGKAMEGCYYSNHFSNEDKSPAIQEFVKKYEAKHGTKPDAMAALGYDSAMILFDSIKRANSVEGPALRDAIAATKDYSGITGKITLDAQRNAKKPAVILTVKDGKVVYTETIAP</sequence>
<proteinExistence type="inferred from homology"/>
<dbReference type="PROSITE" id="PS51257">
    <property type="entry name" value="PROKAR_LIPOPROTEIN"/>
    <property type="match status" value="1"/>
</dbReference>
<dbReference type="PANTHER" id="PTHR30483:SF6">
    <property type="entry name" value="PERIPLASMIC BINDING PROTEIN OF ABC TRANSPORTER FOR NATURAL AMINO ACIDS"/>
    <property type="match status" value="1"/>
</dbReference>
<dbReference type="Pfam" id="PF13458">
    <property type="entry name" value="Peripla_BP_6"/>
    <property type="match status" value="1"/>
</dbReference>
<accession>A0ABT3GQW5</accession>
<feature type="chain" id="PRO_5045132633" evidence="5">
    <location>
        <begin position="18"/>
        <end position="381"/>
    </location>
</feature>
<feature type="domain" description="Leucine-binding protein" evidence="6">
    <location>
        <begin position="33"/>
        <end position="371"/>
    </location>
</feature>
<keyword evidence="8" id="KW-1185">Reference proteome</keyword>